<proteinExistence type="inferred from homology"/>
<evidence type="ECO:0000256" key="1">
    <source>
        <dbReference type="ARBA" id="ARBA00001470"/>
    </source>
</evidence>
<dbReference type="HAMAP" id="MF_00929">
    <property type="entry name" value="Cellobiose_2_epim"/>
    <property type="match status" value="1"/>
</dbReference>
<dbReference type="STRING" id="1004.SAMN05661012_00429"/>
<dbReference type="InterPro" id="IPR012341">
    <property type="entry name" value="6hp_glycosidase-like_sf"/>
</dbReference>
<evidence type="ECO:0000313" key="5">
    <source>
        <dbReference type="EMBL" id="SFW17893.1"/>
    </source>
</evidence>
<reference evidence="5 6" key="1">
    <citation type="submission" date="2016-11" db="EMBL/GenBank/DDBJ databases">
        <authorList>
            <person name="Jaros S."/>
            <person name="Januszkiewicz K."/>
            <person name="Wedrychowicz H."/>
        </authorList>
    </citation>
    <scope>NUCLEOTIDE SEQUENCE [LARGE SCALE GENOMIC DNA]</scope>
    <source>
        <strain evidence="5 6">DSM 784</strain>
    </source>
</reference>
<dbReference type="AlphaFoldDB" id="A0A1K1M420"/>
<evidence type="ECO:0000256" key="2">
    <source>
        <dbReference type="ARBA" id="ARBA00008558"/>
    </source>
</evidence>
<comment type="catalytic activity">
    <reaction evidence="1 4">
        <text>D-cellobiose = beta-D-glucosyl-(1-&gt;4)-D-mannopyranose</text>
        <dbReference type="Rhea" id="RHEA:23384"/>
        <dbReference type="ChEBI" id="CHEBI:17057"/>
        <dbReference type="ChEBI" id="CHEBI:47931"/>
        <dbReference type="EC" id="5.1.3.11"/>
    </reaction>
</comment>
<protein>
    <recommendedName>
        <fullName evidence="4">Cellobiose 2-epimerase</fullName>
        <shortName evidence="4">CE</shortName>
        <ecNumber evidence="4">5.1.3.11</ecNumber>
    </recommendedName>
</protein>
<comment type="similarity">
    <text evidence="4">Belongs to the cellobiose 2-epimerase family.</text>
</comment>
<organism evidence="5 6">
    <name type="scientific">Chitinophaga sancti</name>
    <dbReference type="NCBI Taxonomy" id="1004"/>
    <lineage>
        <taxon>Bacteria</taxon>
        <taxon>Pseudomonadati</taxon>
        <taxon>Bacteroidota</taxon>
        <taxon>Chitinophagia</taxon>
        <taxon>Chitinophagales</taxon>
        <taxon>Chitinophagaceae</taxon>
        <taxon>Chitinophaga</taxon>
    </lineage>
</organism>
<gene>
    <name evidence="5" type="ORF">SAMN05661012_00429</name>
</gene>
<comment type="similarity">
    <text evidence="2">Belongs to the N-acylglucosamine 2-epimerase family.</text>
</comment>
<dbReference type="Pfam" id="PF07221">
    <property type="entry name" value="GlcNAc_2-epim"/>
    <property type="match status" value="1"/>
</dbReference>
<accession>A0A1K1M420</accession>
<comment type="function">
    <text evidence="4">Catalyzes the reversible epimerization of cellobiose to 4-O-beta-D-glucopyranosyl-D-mannose (Glc-Man).</text>
</comment>
<evidence type="ECO:0000256" key="4">
    <source>
        <dbReference type="HAMAP-Rule" id="MF_00929"/>
    </source>
</evidence>
<dbReference type="InterPro" id="IPR028584">
    <property type="entry name" value="Cellobiose_2_epim"/>
</dbReference>
<dbReference type="Gene3D" id="1.50.10.10">
    <property type="match status" value="1"/>
</dbReference>
<dbReference type="PANTHER" id="PTHR15108">
    <property type="entry name" value="N-ACYLGLUCOSAMINE-2-EPIMERASE"/>
    <property type="match status" value="1"/>
</dbReference>
<dbReference type="Proteomes" id="UP000183788">
    <property type="component" value="Unassembled WGS sequence"/>
</dbReference>
<name>A0A1K1M420_9BACT</name>
<dbReference type="EC" id="5.1.3.11" evidence="4"/>
<keyword evidence="3 4" id="KW-0413">Isomerase</keyword>
<evidence type="ECO:0000256" key="3">
    <source>
        <dbReference type="ARBA" id="ARBA00023235"/>
    </source>
</evidence>
<dbReference type="SUPFAM" id="SSF48208">
    <property type="entry name" value="Six-hairpin glycosidases"/>
    <property type="match status" value="1"/>
</dbReference>
<sequence length="407" mass="47108">MRNKPSFEETAPRFRKTMNKRLVAYREELTTALYDILLYWQQFTVDTTNGGFYGAIDNNNNVLQGSPKGSVLNSRILWSFSAAYKFNPTPAYLNLAERAYQYIRTYIQDPVSGGVYWSVNAGGEPLETRKQVYGQAFLIYALSEYYSIRPSTEVLEWAISIYRLLEKHSYDPVHGGYYEAFSREWGPIDDLRLSAKDDNAAKTMNTHLHVLEAYTNLYRVWPDVELRKKIHELIELFLHKIIDPVRHQQILFFDKAWNPQSSVISYGHDIETSWLLQDAAEVLADEQILQQVKANTLNMARAAIAGIAVDGSLQYEDDNSEKHWWVQAEAMVGFFNAWQLSGEEKYLHLSLNNWEFVKKYIIDNAKGEWFWGVTADHVVMAGQDKAGFWKCPYHNSRACLELIHRTV</sequence>
<dbReference type="InterPro" id="IPR010819">
    <property type="entry name" value="AGE/CE"/>
</dbReference>
<dbReference type="EMBL" id="FPIZ01000001">
    <property type="protein sequence ID" value="SFW17893.1"/>
    <property type="molecule type" value="Genomic_DNA"/>
</dbReference>
<dbReference type="InterPro" id="IPR008928">
    <property type="entry name" value="6-hairpin_glycosidase_sf"/>
</dbReference>
<dbReference type="GO" id="GO:0005975">
    <property type="term" value="P:carbohydrate metabolic process"/>
    <property type="evidence" value="ECO:0007669"/>
    <property type="project" value="InterPro"/>
</dbReference>
<dbReference type="GO" id="GO:0047736">
    <property type="term" value="F:cellobiose epimerase activity"/>
    <property type="evidence" value="ECO:0007669"/>
    <property type="project" value="UniProtKB-UniRule"/>
</dbReference>
<evidence type="ECO:0000313" key="6">
    <source>
        <dbReference type="Proteomes" id="UP000183788"/>
    </source>
</evidence>